<protein>
    <recommendedName>
        <fullName evidence="3">Phage protein</fullName>
    </recommendedName>
</protein>
<dbReference type="Proteomes" id="UP001222800">
    <property type="component" value="Plasmid unnamed1"/>
</dbReference>
<organism evidence="1 2">
    <name type="scientific">Tepidibacter hydrothermalis</name>
    <dbReference type="NCBI Taxonomy" id="3036126"/>
    <lineage>
        <taxon>Bacteria</taxon>
        <taxon>Bacillati</taxon>
        <taxon>Bacillota</taxon>
        <taxon>Clostridia</taxon>
        <taxon>Peptostreptococcales</taxon>
        <taxon>Peptostreptococcaceae</taxon>
        <taxon>Tepidibacter</taxon>
    </lineage>
</organism>
<proteinExistence type="predicted"/>
<evidence type="ECO:0008006" key="3">
    <source>
        <dbReference type="Google" id="ProtNLM"/>
    </source>
</evidence>
<dbReference type="EMBL" id="CP120734">
    <property type="protein sequence ID" value="WFD12462.1"/>
    <property type="molecule type" value="Genomic_DNA"/>
</dbReference>
<dbReference type="RefSeq" id="WP_277734867.1">
    <property type="nucleotide sequence ID" value="NZ_CP120734.1"/>
</dbReference>
<evidence type="ECO:0000313" key="1">
    <source>
        <dbReference type="EMBL" id="WFD12462.1"/>
    </source>
</evidence>
<evidence type="ECO:0000313" key="2">
    <source>
        <dbReference type="Proteomes" id="UP001222800"/>
    </source>
</evidence>
<name>A0ABY8EKJ8_9FIRM</name>
<keyword evidence="1" id="KW-0614">Plasmid</keyword>
<geneLocation type="plasmid" evidence="1 2">
    <name>unnamed1</name>
</geneLocation>
<reference evidence="1 2" key="1">
    <citation type="submission" date="2023-03" db="EMBL/GenBank/DDBJ databases">
        <title>Complete genome sequence of Tepidibacter sp. SWIR-1, isolated from a deep-sea hydrothermal vent.</title>
        <authorList>
            <person name="Li X."/>
        </authorList>
    </citation>
    <scope>NUCLEOTIDE SEQUENCE [LARGE SCALE GENOMIC DNA]</scope>
    <source>
        <strain evidence="1 2">SWIR-1</strain>
        <plasmid evidence="1 2">unnamed1</plasmid>
    </source>
</reference>
<sequence length="159" mass="18313">MANPKKAKRIFDKNINRYGQSTILHKASKGQRCPCFNQNTGYCNPQWHRDNPKAPECDEEGYIDAGFEDIEVKAFILPKSDLDRKVINEAVLSQIGILDKDDYMYIGKTDIDILNLSNTDYLIYENKRWQILSPDTYKLGDISIVYVARLKPLGSDLYE</sequence>
<accession>A0ABY8EKJ8</accession>
<keyword evidence="2" id="KW-1185">Reference proteome</keyword>
<gene>
    <name evidence="1" type="ORF">P4S50_19985</name>
</gene>